<keyword evidence="3" id="KW-1185">Reference proteome</keyword>
<protein>
    <submittedName>
        <fullName evidence="2">FdxN element excision controlling factor protein</fullName>
    </submittedName>
    <submittedName>
        <fullName evidence="1">XisI protein</fullName>
    </submittedName>
</protein>
<accession>A0A0C1QSF2</accession>
<comment type="caution">
    <text evidence="2">The sequence shown here is derived from an EMBL/GenBank/DDBJ whole genome shotgun (WGS) entry which is preliminary data.</text>
</comment>
<organism evidence="2">
    <name type="scientific">Tolypothrix bouteillei VB521301</name>
    <dbReference type="NCBI Taxonomy" id="1479485"/>
    <lineage>
        <taxon>Bacteria</taxon>
        <taxon>Bacillati</taxon>
        <taxon>Cyanobacteriota</taxon>
        <taxon>Cyanophyceae</taxon>
        <taxon>Nostocales</taxon>
        <taxon>Tolypothrichaceae</taxon>
        <taxon>Tolypothrix</taxon>
    </lineage>
</organism>
<dbReference type="AlphaFoldDB" id="A0A0C1QSF2"/>
<dbReference type="InterPro" id="IPR035943">
    <property type="entry name" value="XisI-like_sf"/>
</dbReference>
<dbReference type="CDD" id="cd16382">
    <property type="entry name" value="XisI-like"/>
    <property type="match status" value="1"/>
</dbReference>
<evidence type="ECO:0000313" key="2">
    <source>
        <dbReference type="EMBL" id="KIE08359.1"/>
    </source>
</evidence>
<dbReference type="Gene3D" id="3.30.310.110">
    <property type="entry name" value="XisI-like"/>
    <property type="match status" value="1"/>
</dbReference>
<dbReference type="STRING" id="1479485.DA73_0227510"/>
<reference evidence="2" key="1">
    <citation type="journal article" date="2015" name="Genome Announc.">
        <title>Draft Genome Sequence of Tolypothrix boutellei Strain VB521301.</title>
        <authorList>
            <person name="Chandrababunaidu M.M."/>
            <person name="Singh D."/>
            <person name="Sen D."/>
            <person name="Bhan S."/>
            <person name="Das S."/>
            <person name="Gupta A."/>
            <person name="Adhikary S.P."/>
            <person name="Tripathy S."/>
        </authorList>
    </citation>
    <scope>NUCLEOTIDE SEQUENCE</scope>
    <source>
        <strain evidence="2">VB521301</strain>
    </source>
</reference>
<dbReference type="Proteomes" id="UP000029738">
    <property type="component" value="Unassembled WGS sequence"/>
</dbReference>
<dbReference type="EMBL" id="JHEG02000058">
    <property type="protein sequence ID" value="KIE08359.1"/>
    <property type="molecule type" value="Genomic_DNA"/>
</dbReference>
<dbReference type="InterPro" id="IPR014968">
    <property type="entry name" value="XisI"/>
</dbReference>
<evidence type="ECO:0000313" key="1">
    <source>
        <dbReference type="EMBL" id="KAF3885693.1"/>
    </source>
</evidence>
<name>A0A0C1QSF2_9CYAN</name>
<dbReference type="OrthoDB" id="467081at2"/>
<evidence type="ECO:0000313" key="3">
    <source>
        <dbReference type="Proteomes" id="UP000029738"/>
    </source>
</evidence>
<dbReference type="EMBL" id="JHEG04000001">
    <property type="protein sequence ID" value="KAF3885693.1"/>
    <property type="molecule type" value="Genomic_DNA"/>
</dbReference>
<reference evidence="1" key="2">
    <citation type="submission" date="2019-11" db="EMBL/GenBank/DDBJ databases">
        <title>Improved Assembly of Tolypothrix boutellei genome.</title>
        <authorList>
            <person name="Sarangi A.N."/>
            <person name="Mukherjee M."/>
            <person name="Ghosh S."/>
            <person name="Singh D."/>
            <person name="Das A."/>
            <person name="Kant S."/>
            <person name="Prusty A."/>
            <person name="Tripathy S."/>
        </authorList>
    </citation>
    <scope>NUCLEOTIDE SEQUENCE</scope>
    <source>
        <strain evidence="1">VB521301</strain>
    </source>
</reference>
<proteinExistence type="predicted"/>
<gene>
    <name evidence="2" type="ORF">DA73_0227510</name>
    <name evidence="1" type="ORF">DA73_0400009630</name>
</gene>
<sequence length="112" mass="13015">MDRLDDYRKIIQRILTEYMQIPYAYGNLQYKLIVSSDRNSYLLITMGWEDDTRVHGCLIHIDIFDDKIWIQRDGTEDGIANELIAAGIPIPDIVIGFHPPELRPYTKYATAI</sequence>
<dbReference type="Pfam" id="PF08869">
    <property type="entry name" value="XisI"/>
    <property type="match status" value="1"/>
</dbReference>
<dbReference type="SUPFAM" id="SSF143847">
    <property type="entry name" value="XisI-like"/>
    <property type="match status" value="1"/>
</dbReference>
<dbReference type="RefSeq" id="WP_038077178.1">
    <property type="nucleotide sequence ID" value="NZ_JHEG04000001.1"/>
</dbReference>